<feature type="coiled-coil region" evidence="1">
    <location>
        <begin position="64"/>
        <end position="91"/>
    </location>
</feature>
<accession>A0A4S1CMM4</accession>
<dbReference type="Proteomes" id="UP000306416">
    <property type="component" value="Unassembled WGS sequence"/>
</dbReference>
<keyword evidence="3" id="KW-1185">Reference proteome</keyword>
<dbReference type="RefSeq" id="WP_135869368.1">
    <property type="nucleotide sequence ID" value="NZ_SRSC01000001.1"/>
</dbReference>
<sequence length="132" mass="14734">MSRSIMSWIYPAGCFSLPEIKENRCPLCGNFRADCTCTDCPHPVLVDGKEGICGVHGCLEHLLDRELAARIETLEGQLAGLREEAKRRARTTPPCPVCGEVQVLEIYDDGPCSCHGHFYAGEKYGWIRKESY</sequence>
<gene>
    <name evidence="2" type="ORF">E4633_06265</name>
</gene>
<protein>
    <submittedName>
        <fullName evidence="2">Uncharacterized protein</fullName>
    </submittedName>
</protein>
<reference evidence="2 3" key="1">
    <citation type="submission" date="2019-04" db="EMBL/GenBank/DDBJ databases">
        <title>Geobacter oryzae sp. nov., ferric-reducing bacteria isolated from paddy soil.</title>
        <authorList>
            <person name="Xu Z."/>
            <person name="Masuda Y."/>
            <person name="Itoh H."/>
            <person name="Senoo K."/>
        </authorList>
    </citation>
    <scope>NUCLEOTIDE SEQUENCE [LARGE SCALE GENOMIC DNA]</scope>
    <source>
        <strain evidence="2 3">Red111</strain>
    </source>
</reference>
<organism evidence="2 3">
    <name type="scientific">Geomonas terrae</name>
    <dbReference type="NCBI Taxonomy" id="2562681"/>
    <lineage>
        <taxon>Bacteria</taxon>
        <taxon>Pseudomonadati</taxon>
        <taxon>Thermodesulfobacteriota</taxon>
        <taxon>Desulfuromonadia</taxon>
        <taxon>Geobacterales</taxon>
        <taxon>Geobacteraceae</taxon>
        <taxon>Geomonas</taxon>
    </lineage>
</organism>
<dbReference type="EMBL" id="SRSC01000001">
    <property type="protein sequence ID" value="TGU75057.1"/>
    <property type="molecule type" value="Genomic_DNA"/>
</dbReference>
<evidence type="ECO:0000256" key="1">
    <source>
        <dbReference type="SAM" id="Coils"/>
    </source>
</evidence>
<proteinExistence type="predicted"/>
<comment type="caution">
    <text evidence="2">The sequence shown here is derived from an EMBL/GenBank/DDBJ whole genome shotgun (WGS) entry which is preliminary data.</text>
</comment>
<evidence type="ECO:0000313" key="2">
    <source>
        <dbReference type="EMBL" id="TGU75057.1"/>
    </source>
</evidence>
<dbReference type="AlphaFoldDB" id="A0A4S1CMM4"/>
<keyword evidence="1" id="KW-0175">Coiled coil</keyword>
<name>A0A4S1CMM4_9BACT</name>
<evidence type="ECO:0000313" key="3">
    <source>
        <dbReference type="Proteomes" id="UP000306416"/>
    </source>
</evidence>